<evidence type="ECO:0000256" key="6">
    <source>
        <dbReference type="SAM" id="MobiDB-lite"/>
    </source>
</evidence>
<gene>
    <name evidence="8" type="ORF">EI555_000103</name>
</gene>
<dbReference type="Proteomes" id="UP000308365">
    <property type="component" value="Unassembled WGS sequence"/>
</dbReference>
<protein>
    <recommendedName>
        <fullName evidence="4">F-box/LRR-repeat protein 8</fullName>
    </recommendedName>
    <alternativeName>
        <fullName evidence="5">F-box and leucine-rich repeat protein 8</fullName>
    </alternativeName>
</protein>
<dbReference type="FunFam" id="1.20.1280.50:FF:000005">
    <property type="entry name" value="F-box/LRR-repeat protein 3 isoform X1"/>
    <property type="match status" value="1"/>
</dbReference>
<evidence type="ECO:0000256" key="3">
    <source>
        <dbReference type="ARBA" id="ARBA00062469"/>
    </source>
</evidence>
<dbReference type="PANTHER" id="PTHR20872:SF1">
    <property type="entry name" value="F-BOX DOMAIN-CONTAINING PROTEIN"/>
    <property type="match status" value="1"/>
</dbReference>
<comment type="subunit">
    <text evidence="3">Directly interacts with SKP1 and CUL1.</text>
</comment>
<proteinExistence type="predicted"/>
<feature type="compositionally biased region" description="Polar residues" evidence="6">
    <location>
        <begin position="130"/>
        <end position="146"/>
    </location>
</feature>
<dbReference type="Pfam" id="PF12937">
    <property type="entry name" value="F-box-like"/>
    <property type="match status" value="1"/>
</dbReference>
<dbReference type="AlphaFoldDB" id="A0A4U1FNS5"/>
<evidence type="ECO:0000256" key="4">
    <source>
        <dbReference type="ARBA" id="ARBA00070268"/>
    </source>
</evidence>
<evidence type="ECO:0000313" key="9">
    <source>
        <dbReference type="Proteomes" id="UP000308365"/>
    </source>
</evidence>
<dbReference type="PROSITE" id="PS50181">
    <property type="entry name" value="FBOX"/>
    <property type="match status" value="1"/>
</dbReference>
<evidence type="ECO:0000256" key="1">
    <source>
        <dbReference type="ARBA" id="ARBA00003437"/>
    </source>
</evidence>
<keyword evidence="2" id="KW-0833">Ubl conjugation pathway</keyword>
<comment type="function">
    <text evidence="1">Substrate-recognition component of the SCF (SKP1-CUL1-F-box protein)-type E3 ubiquitin ligase complex.</text>
</comment>
<dbReference type="FunFam" id="3.80.10.10:FF:000260">
    <property type="entry name" value="F-box/LRR-repeat protein 8"/>
    <property type="match status" value="1"/>
</dbReference>
<feature type="region of interest" description="Disordered" evidence="6">
    <location>
        <begin position="1"/>
        <end position="35"/>
    </location>
</feature>
<dbReference type="CDD" id="cd22121">
    <property type="entry name" value="F-box_FBXL8"/>
    <property type="match status" value="1"/>
</dbReference>
<dbReference type="PANTHER" id="PTHR20872">
    <property type="match status" value="1"/>
</dbReference>
<reference evidence="9" key="1">
    <citation type="journal article" date="2019" name="IScience">
        <title>Narwhal Genome Reveals Long-Term Low Genetic Diversity despite Current Large Abundance Size.</title>
        <authorList>
            <person name="Westbury M.V."/>
            <person name="Petersen B."/>
            <person name="Garde E."/>
            <person name="Heide-Jorgensen M.P."/>
            <person name="Lorenzen E.D."/>
        </authorList>
    </citation>
    <scope>NUCLEOTIDE SEQUENCE [LARGE SCALE GENOMIC DNA]</scope>
</reference>
<evidence type="ECO:0000313" key="8">
    <source>
        <dbReference type="EMBL" id="TKC51831.1"/>
    </source>
</evidence>
<comment type="caution">
    <text evidence="8">The sequence shown here is derived from an EMBL/GenBank/DDBJ whole genome shotgun (WGS) entry which is preliminary data.</text>
</comment>
<name>A0A4U1FNS5_MONMO</name>
<evidence type="ECO:0000256" key="5">
    <source>
        <dbReference type="ARBA" id="ARBA00077971"/>
    </source>
</evidence>
<accession>A0A4U1FNS5</accession>
<sequence length="525" mass="56418">SCRPLKSPNWDKELSGTKVRTLSPASHGNSPIGHHHHLTRAAADDNRAAPMLLSQDPPRLLPALGSPPTLCTNLAASACPGFPRPPGSTGFALLPGRRGGAPVRAAPSVPASRPLGSPRFLPTTVHRRQSPVSGQNPPGPLSSGTPTLRPAMAEPGEQLPEEVLALIFRHLPLRDRAAAARVCRTWAAAATCSTVWHNTNISCDCELEGMQPQYLSACLDHVQNLRLEFVPSREPSRLAAIELLTALAGRNPELRGLCLECRGEKRLFDSGRDVLDAVHALCRAARALRHLDLRRLPFTLDDALVLQVAHGCPELCSLFLDNSTLVGSVGPGSVLELLEACPCLRALGLHLASLSRTALEALAAPDRAPFELLALRCACPEDARASPLPNEAWAELSRRHPGLAVELELEPALPAESVTRVLQPAVPVAALRLSLSGDTVGPVRFAACHYAATLRALEVRAAASAELDAALEELAERCVGLREVHCFCVVRPSVLHAFRTHCPRLRSYTLKLTREPHPWRPTLVA</sequence>
<feature type="non-terminal residue" evidence="8">
    <location>
        <position position="1"/>
    </location>
</feature>
<dbReference type="Gene3D" id="1.20.1280.50">
    <property type="match status" value="1"/>
</dbReference>
<feature type="domain" description="F-box" evidence="7">
    <location>
        <begin position="153"/>
        <end position="199"/>
    </location>
</feature>
<dbReference type="SMART" id="SM00256">
    <property type="entry name" value="FBOX"/>
    <property type="match status" value="1"/>
</dbReference>
<dbReference type="Gene3D" id="3.80.10.10">
    <property type="entry name" value="Ribonuclease Inhibitor"/>
    <property type="match status" value="1"/>
</dbReference>
<dbReference type="InterPro" id="IPR032675">
    <property type="entry name" value="LRR_dom_sf"/>
</dbReference>
<dbReference type="InterPro" id="IPR036047">
    <property type="entry name" value="F-box-like_dom_sf"/>
</dbReference>
<evidence type="ECO:0000256" key="2">
    <source>
        <dbReference type="ARBA" id="ARBA00022786"/>
    </source>
</evidence>
<dbReference type="InterPro" id="IPR001810">
    <property type="entry name" value="F-box_dom"/>
</dbReference>
<dbReference type="SUPFAM" id="SSF81383">
    <property type="entry name" value="F-box domain"/>
    <property type="match status" value="1"/>
</dbReference>
<feature type="compositionally biased region" description="Polar residues" evidence="6">
    <location>
        <begin position="18"/>
        <end position="29"/>
    </location>
</feature>
<dbReference type="SUPFAM" id="SSF52047">
    <property type="entry name" value="RNI-like"/>
    <property type="match status" value="1"/>
</dbReference>
<feature type="compositionally biased region" description="Low complexity" evidence="6">
    <location>
        <begin position="101"/>
        <end position="114"/>
    </location>
</feature>
<feature type="region of interest" description="Disordered" evidence="6">
    <location>
        <begin position="98"/>
        <end position="152"/>
    </location>
</feature>
<dbReference type="EMBL" id="RWIC01000044">
    <property type="protein sequence ID" value="TKC51831.1"/>
    <property type="molecule type" value="Genomic_DNA"/>
</dbReference>
<organism evidence="8 9">
    <name type="scientific">Monodon monoceros</name>
    <name type="common">Narwhal</name>
    <name type="synonym">Ceratodon monodon</name>
    <dbReference type="NCBI Taxonomy" id="40151"/>
    <lineage>
        <taxon>Eukaryota</taxon>
        <taxon>Metazoa</taxon>
        <taxon>Chordata</taxon>
        <taxon>Craniata</taxon>
        <taxon>Vertebrata</taxon>
        <taxon>Euteleostomi</taxon>
        <taxon>Mammalia</taxon>
        <taxon>Eutheria</taxon>
        <taxon>Laurasiatheria</taxon>
        <taxon>Artiodactyla</taxon>
        <taxon>Whippomorpha</taxon>
        <taxon>Cetacea</taxon>
        <taxon>Odontoceti</taxon>
        <taxon>Monodontidae</taxon>
        <taxon>Monodon</taxon>
    </lineage>
</organism>
<evidence type="ECO:0000259" key="7">
    <source>
        <dbReference type="PROSITE" id="PS50181"/>
    </source>
</evidence>